<reference evidence="4" key="1">
    <citation type="submission" date="2017-02" db="UniProtKB">
        <authorList>
            <consortium name="WormBaseParasite"/>
        </authorList>
    </citation>
    <scope>IDENTIFICATION</scope>
</reference>
<evidence type="ECO:0000313" key="3">
    <source>
        <dbReference type="Proteomes" id="UP000274756"/>
    </source>
</evidence>
<dbReference type="AlphaFoldDB" id="A0A0N4UJ14"/>
<reference evidence="1 3" key="2">
    <citation type="submission" date="2018-11" db="EMBL/GenBank/DDBJ databases">
        <authorList>
            <consortium name="Pathogen Informatics"/>
        </authorList>
    </citation>
    <scope>NUCLEOTIDE SEQUENCE [LARGE SCALE GENOMIC DNA]</scope>
</reference>
<dbReference type="WBParaSite" id="DME_0000762501-mRNA-1">
    <property type="protein sequence ID" value="DME_0000762501-mRNA-1"/>
    <property type="gene ID" value="DME_0000762501"/>
</dbReference>
<dbReference type="EMBL" id="UYYG01000036">
    <property type="protein sequence ID" value="VDN51919.1"/>
    <property type="molecule type" value="Genomic_DNA"/>
</dbReference>
<name>A0A0N4UJ14_DRAME</name>
<evidence type="ECO:0000313" key="2">
    <source>
        <dbReference type="Proteomes" id="UP000038040"/>
    </source>
</evidence>
<sequence length="133" mass="15497">MISTSGSKIVRIPWKAAQVGTKSPREFQNCFTNSKDWISEEKTSYPLEIILMLIEYAKIYKIVIEAVDEHIPKKVDVLIEQTKSGERFTASALLHSRQIFHGRSFYQVVQSLHFCTKYRVLTLYLLVNMLNWI</sequence>
<keyword evidence="3" id="KW-1185">Reference proteome</keyword>
<evidence type="ECO:0000313" key="4">
    <source>
        <dbReference type="WBParaSite" id="DME_0000762501-mRNA-1"/>
    </source>
</evidence>
<evidence type="ECO:0000313" key="1">
    <source>
        <dbReference type="EMBL" id="VDN51919.1"/>
    </source>
</evidence>
<dbReference type="Proteomes" id="UP000038040">
    <property type="component" value="Unplaced"/>
</dbReference>
<gene>
    <name evidence="1" type="ORF">DME_LOCUS1892</name>
</gene>
<dbReference type="OrthoDB" id="66599at2759"/>
<protein>
    <submittedName>
        <fullName evidence="4">BTB/POZ domain-containing protein</fullName>
    </submittedName>
</protein>
<organism evidence="2 4">
    <name type="scientific">Dracunculus medinensis</name>
    <name type="common">Guinea worm</name>
    <dbReference type="NCBI Taxonomy" id="318479"/>
    <lineage>
        <taxon>Eukaryota</taxon>
        <taxon>Metazoa</taxon>
        <taxon>Ecdysozoa</taxon>
        <taxon>Nematoda</taxon>
        <taxon>Chromadorea</taxon>
        <taxon>Rhabditida</taxon>
        <taxon>Spirurina</taxon>
        <taxon>Dracunculoidea</taxon>
        <taxon>Dracunculidae</taxon>
        <taxon>Dracunculus</taxon>
    </lineage>
</organism>
<accession>A0A0N4UJ14</accession>
<proteinExistence type="predicted"/>
<dbReference type="Proteomes" id="UP000274756">
    <property type="component" value="Unassembled WGS sequence"/>
</dbReference>